<keyword evidence="1" id="KW-0812">Transmembrane</keyword>
<feature type="transmembrane region" description="Helical" evidence="1">
    <location>
        <begin position="7"/>
        <end position="26"/>
    </location>
</feature>
<evidence type="ECO:0000259" key="2">
    <source>
        <dbReference type="Pfam" id="PF01569"/>
    </source>
</evidence>
<dbReference type="Gene3D" id="1.20.144.10">
    <property type="entry name" value="Phosphatidic acid phosphatase type 2/haloperoxidase"/>
    <property type="match status" value="1"/>
</dbReference>
<evidence type="ECO:0000256" key="1">
    <source>
        <dbReference type="SAM" id="Phobius"/>
    </source>
</evidence>
<feature type="transmembrane region" description="Helical" evidence="1">
    <location>
        <begin position="89"/>
        <end position="108"/>
    </location>
</feature>
<protein>
    <submittedName>
        <fullName evidence="3">Phosphatase PAP2 family protein</fullName>
    </submittedName>
</protein>
<name>A0A9X2WCB4_9GAMM</name>
<reference evidence="3" key="2">
    <citation type="submission" date="2022-08" db="EMBL/GenBank/DDBJ databases">
        <authorList>
            <person name="Dong C."/>
        </authorList>
    </citation>
    <scope>NUCLEOTIDE SEQUENCE</scope>
    <source>
        <strain evidence="3">59MF3M-4</strain>
    </source>
</reference>
<dbReference type="AlphaFoldDB" id="A0A9X2WCB4"/>
<dbReference type="Proteomes" id="UP001147830">
    <property type="component" value="Unassembled WGS sequence"/>
</dbReference>
<organism evidence="3 4">
    <name type="scientific">Thalassolituus pacificus</name>
    <dbReference type="NCBI Taxonomy" id="2975440"/>
    <lineage>
        <taxon>Bacteria</taxon>
        <taxon>Pseudomonadati</taxon>
        <taxon>Pseudomonadota</taxon>
        <taxon>Gammaproteobacteria</taxon>
        <taxon>Oceanospirillales</taxon>
        <taxon>Oceanospirillaceae</taxon>
        <taxon>Thalassolituus</taxon>
    </lineage>
</organism>
<feature type="transmembrane region" description="Helical" evidence="1">
    <location>
        <begin position="146"/>
        <end position="164"/>
    </location>
</feature>
<dbReference type="EMBL" id="JAOANI010000009">
    <property type="protein sequence ID" value="MCT7357832.1"/>
    <property type="molecule type" value="Genomic_DNA"/>
</dbReference>
<feature type="transmembrane region" description="Helical" evidence="1">
    <location>
        <begin position="169"/>
        <end position="189"/>
    </location>
</feature>
<keyword evidence="4" id="KW-1185">Reference proteome</keyword>
<proteinExistence type="predicted"/>
<dbReference type="CDD" id="cd03396">
    <property type="entry name" value="PAP2_like_6"/>
    <property type="match status" value="1"/>
</dbReference>
<accession>A0A9X2WCB4</accession>
<comment type="caution">
    <text evidence="3">The sequence shown here is derived from an EMBL/GenBank/DDBJ whole genome shotgun (WGS) entry which is preliminary data.</text>
</comment>
<feature type="transmembrane region" description="Helical" evidence="1">
    <location>
        <begin position="195"/>
        <end position="214"/>
    </location>
</feature>
<dbReference type="RefSeq" id="WP_260974762.1">
    <property type="nucleotide sequence ID" value="NZ_JAOANI010000009.1"/>
</dbReference>
<evidence type="ECO:0000313" key="3">
    <source>
        <dbReference type="EMBL" id="MCT7357832.1"/>
    </source>
</evidence>
<dbReference type="SUPFAM" id="SSF48317">
    <property type="entry name" value="Acid phosphatase/Vanadium-dependent haloperoxidase"/>
    <property type="match status" value="1"/>
</dbReference>
<dbReference type="InterPro" id="IPR036938">
    <property type="entry name" value="PAP2/HPO_sf"/>
</dbReference>
<feature type="transmembrane region" description="Helical" evidence="1">
    <location>
        <begin position="59"/>
        <end position="77"/>
    </location>
</feature>
<feature type="domain" description="Phosphatidic acid phosphatase type 2/haloperoxidase" evidence="2">
    <location>
        <begin position="91"/>
        <end position="213"/>
    </location>
</feature>
<evidence type="ECO:0000313" key="4">
    <source>
        <dbReference type="Proteomes" id="UP001147830"/>
    </source>
</evidence>
<gene>
    <name evidence="3" type="ORF">NYR02_02195</name>
</gene>
<sequence>MAFVKQHIDWILFILLAAVFIAFPQIDLSVSRWFYDAEQGNWPLANHPISESVYALFRYVPYVLVPVLLIAVALTFVKGGIAQAQRKAWVFILVSLLAGPGILVHTVFKEGFDRARPKQVQEFGGHSGFTPAFVISDQCAKKCKSFVSGHAAMGFWLMAFAWVFRRRRWFWAGMAVGIVVSAGRIVQGGHFLSDTIFAGFVCYFTYRLMSYWILGYSQIQDNKQA</sequence>
<keyword evidence="1" id="KW-1133">Transmembrane helix</keyword>
<dbReference type="InterPro" id="IPR000326">
    <property type="entry name" value="PAP2/HPO"/>
</dbReference>
<keyword evidence="1" id="KW-0472">Membrane</keyword>
<dbReference type="Pfam" id="PF01569">
    <property type="entry name" value="PAP2"/>
    <property type="match status" value="1"/>
</dbReference>
<reference evidence="3" key="1">
    <citation type="journal article" date="2022" name="Front. Microbiol.">
        <title>Genome-based taxonomic rearrangement of Oceanobacter-related bacteria including the description of Thalassolituus hydrocarbonoclasticus sp. nov. and Thalassolituus pacificus sp. nov. and emended description of the genus Thalassolituus.</title>
        <authorList>
            <person name="Dong C."/>
            <person name="Wei L."/>
            <person name="Wang J."/>
            <person name="Lai Q."/>
            <person name="Huang Z."/>
            <person name="Shao Z."/>
        </authorList>
    </citation>
    <scope>NUCLEOTIDE SEQUENCE</scope>
    <source>
        <strain evidence="3">59MF3M-4</strain>
    </source>
</reference>